<dbReference type="FunFam" id="3.40.50.720:FF:000069">
    <property type="entry name" value="Inositol-3-phosphate synthase 1"/>
    <property type="match status" value="1"/>
</dbReference>
<gene>
    <name evidence="20" type="ORF">OSB1V03_LOCUS15567</name>
</gene>
<dbReference type="GO" id="GO:0004512">
    <property type="term" value="F:inositol-3-phosphate synthase activity"/>
    <property type="evidence" value="ECO:0007669"/>
    <property type="project" value="UniProtKB-EC"/>
</dbReference>
<dbReference type="InterPro" id="IPR036291">
    <property type="entry name" value="NAD(P)-bd_dom_sf"/>
</dbReference>
<comment type="subcellular location">
    <subcellularLocation>
        <location evidence="3">Cytoplasm</location>
    </subcellularLocation>
</comment>
<dbReference type="Pfam" id="PF07994">
    <property type="entry name" value="NAD_binding_5"/>
    <property type="match status" value="1"/>
</dbReference>
<sequence length="520" mass="58056">MHWETKDGTVNANYFGSITQASTVLLGTDPSGKDVYIPMKDMIPMVDPNNLVVDGWDISGASIAEAMKRAKVLDYNLQTQLIPLMKDMRPRKAIFDSEFIAANQSQRADNVIESHDKWTQIGLIRDDIREFKCKHNLETIIVLWTANTERFMDLTDGIHDTVDSLIGAIKRNEAEIAPSVLYAVAAILEKCTFINGSPQNTFIPGLIDLAEREGVFIAGDDFKSGQTKFKSVLVDFLVSAGIKPCSIVSYNHLGNNDGLNLSAPKQFRSKEISKSNVVDDMVASNQVLYGQGIEKPDHCVVIKYVPYVADSKRAMDEYVSELMLGGLNTIVVHNTCQDSLLASPIILDLTILAELCQRVTFQLHNNCVSTSGKYQSFNSVLSLLSYLCKAPLVERGGRVVNALFKQRASIENILRALLSLPPLNHMDLEYKCSDRMQWHEELKHPIRSDKQLESKQSIAPITNGITGIGIECKFNHMDLEYKCSDRMQWHEELKHPIRSDKQLESKQSIAPITNGITGGH</sequence>
<dbReference type="FunFam" id="3.30.360.10:FF:000055">
    <property type="entry name" value="Putative myo-inositol-1-phosphate synthase"/>
    <property type="match status" value="1"/>
</dbReference>
<dbReference type="InterPro" id="IPR013021">
    <property type="entry name" value="Myo-inos-1-P_Synthase_GAPDH"/>
</dbReference>
<comment type="function">
    <text evidence="16">Key enzyme in myo-inositol biosynthesis pathway that catalyzes the conversion of glucose 6-phosphate to 1-myo-inositol 1-phosphate in a NAD-dependent manner. Rate-limiting enzyme in the synthesis of all inositol-containing compounds.</text>
</comment>
<evidence type="ECO:0000256" key="18">
    <source>
        <dbReference type="SAM" id="MobiDB-lite"/>
    </source>
</evidence>
<dbReference type="GO" id="GO:0005737">
    <property type="term" value="C:cytoplasm"/>
    <property type="evidence" value="ECO:0007669"/>
    <property type="project" value="UniProtKB-SubCell"/>
</dbReference>
<dbReference type="PANTHER" id="PTHR11510">
    <property type="entry name" value="MYO-INOSITOL-1 PHOSPHATE SYNTHASE"/>
    <property type="match status" value="1"/>
</dbReference>
<dbReference type="Proteomes" id="UP000759131">
    <property type="component" value="Unassembled WGS sequence"/>
</dbReference>
<evidence type="ECO:0000256" key="7">
    <source>
        <dbReference type="ARBA" id="ARBA00012125"/>
    </source>
</evidence>
<keyword evidence="12" id="KW-0443">Lipid metabolism</keyword>
<keyword evidence="21" id="KW-1185">Reference proteome</keyword>
<dbReference type="SUPFAM" id="SSF51735">
    <property type="entry name" value="NAD(P)-binding Rossmann-fold domains"/>
    <property type="match status" value="1"/>
</dbReference>
<evidence type="ECO:0000313" key="20">
    <source>
        <dbReference type="EMBL" id="CAD7635175.1"/>
    </source>
</evidence>
<keyword evidence="9" id="KW-0444">Lipid biosynthesis</keyword>
<reference evidence="20" key="1">
    <citation type="submission" date="2020-11" db="EMBL/GenBank/DDBJ databases">
        <authorList>
            <person name="Tran Van P."/>
        </authorList>
    </citation>
    <scope>NUCLEOTIDE SEQUENCE</scope>
</reference>
<name>A0A7R9Q794_9ACAR</name>
<feature type="compositionally biased region" description="Polar residues" evidence="18">
    <location>
        <begin position="505"/>
        <end position="520"/>
    </location>
</feature>
<keyword evidence="14" id="KW-0413">Isomerase</keyword>
<keyword evidence="15" id="KW-1208">Phospholipid metabolism</keyword>
<comment type="catalytic activity">
    <reaction evidence="1">
        <text>D-glucose 6-phosphate = 1D-myo-inositol 3-phosphate</text>
        <dbReference type="Rhea" id="RHEA:10716"/>
        <dbReference type="ChEBI" id="CHEBI:58401"/>
        <dbReference type="ChEBI" id="CHEBI:61548"/>
        <dbReference type="EC" id="5.5.1.4"/>
    </reaction>
</comment>
<evidence type="ECO:0000256" key="14">
    <source>
        <dbReference type="ARBA" id="ARBA00023235"/>
    </source>
</evidence>
<evidence type="ECO:0000256" key="8">
    <source>
        <dbReference type="ARBA" id="ARBA00022490"/>
    </source>
</evidence>
<dbReference type="AlphaFoldDB" id="A0A7R9Q794"/>
<dbReference type="EMBL" id="CAJPIZ010016188">
    <property type="protein sequence ID" value="CAG2115605.1"/>
    <property type="molecule type" value="Genomic_DNA"/>
</dbReference>
<dbReference type="InterPro" id="IPR002587">
    <property type="entry name" value="Myo-inos-1-P_Synthase"/>
</dbReference>
<proteinExistence type="inferred from homology"/>
<evidence type="ECO:0000256" key="10">
    <source>
        <dbReference type="ARBA" id="ARBA00022550"/>
    </source>
</evidence>
<dbReference type="GO" id="GO:0006021">
    <property type="term" value="P:inositol biosynthetic process"/>
    <property type="evidence" value="ECO:0007669"/>
    <property type="project" value="UniProtKB-UniPathway"/>
</dbReference>
<protein>
    <recommendedName>
        <fullName evidence="17">Inositol-3-phosphate synthase</fullName>
        <ecNumber evidence="7">5.5.1.4</ecNumber>
    </recommendedName>
</protein>
<accession>A0A7R9Q794</accession>
<evidence type="ECO:0000256" key="17">
    <source>
        <dbReference type="ARBA" id="ARBA00070063"/>
    </source>
</evidence>
<comment type="similarity">
    <text evidence="5">Belongs to the myo-inositol 1-phosphate synthase family.</text>
</comment>
<evidence type="ECO:0000256" key="12">
    <source>
        <dbReference type="ARBA" id="ARBA00023098"/>
    </source>
</evidence>
<evidence type="ECO:0000256" key="9">
    <source>
        <dbReference type="ARBA" id="ARBA00022516"/>
    </source>
</evidence>
<evidence type="ECO:0000256" key="6">
    <source>
        <dbReference type="ARBA" id="ARBA00011881"/>
    </source>
</evidence>
<evidence type="ECO:0000256" key="13">
    <source>
        <dbReference type="ARBA" id="ARBA00023209"/>
    </source>
</evidence>
<keyword evidence="11" id="KW-0520">NAD</keyword>
<keyword evidence="8" id="KW-0963">Cytoplasm</keyword>
<evidence type="ECO:0000313" key="21">
    <source>
        <dbReference type="Proteomes" id="UP000759131"/>
    </source>
</evidence>
<evidence type="ECO:0000259" key="19">
    <source>
        <dbReference type="Pfam" id="PF01658"/>
    </source>
</evidence>
<dbReference type="Gene3D" id="3.40.50.720">
    <property type="entry name" value="NAD(P)-binding Rossmann-like Domain"/>
    <property type="match status" value="2"/>
</dbReference>
<evidence type="ECO:0000256" key="3">
    <source>
        <dbReference type="ARBA" id="ARBA00004496"/>
    </source>
</evidence>
<dbReference type="OrthoDB" id="2887at2759"/>
<dbReference type="Pfam" id="PF01658">
    <property type="entry name" value="Inos-1-P_synth"/>
    <property type="match status" value="1"/>
</dbReference>
<dbReference type="SUPFAM" id="SSF55347">
    <property type="entry name" value="Glyceraldehyde-3-phosphate dehydrogenase-like, C-terminal domain"/>
    <property type="match status" value="1"/>
</dbReference>
<dbReference type="EMBL" id="OC870763">
    <property type="protein sequence ID" value="CAD7635175.1"/>
    <property type="molecule type" value="Genomic_DNA"/>
</dbReference>
<evidence type="ECO:0000256" key="4">
    <source>
        <dbReference type="ARBA" id="ARBA00005117"/>
    </source>
</evidence>
<dbReference type="GO" id="GO:0008654">
    <property type="term" value="P:phospholipid biosynthetic process"/>
    <property type="evidence" value="ECO:0007669"/>
    <property type="project" value="UniProtKB-KW"/>
</dbReference>
<evidence type="ECO:0000256" key="15">
    <source>
        <dbReference type="ARBA" id="ARBA00023264"/>
    </source>
</evidence>
<keyword evidence="13" id="KW-0594">Phospholipid biosynthesis</keyword>
<feature type="region of interest" description="Disordered" evidence="18">
    <location>
        <begin position="500"/>
        <end position="520"/>
    </location>
</feature>
<feature type="domain" description="Myo-inositol-1-phosphate synthase GAPDH-like" evidence="19">
    <location>
        <begin position="225"/>
        <end position="339"/>
    </location>
</feature>
<keyword evidence="10" id="KW-0398">Inositol biosynthesis</keyword>
<evidence type="ECO:0000256" key="2">
    <source>
        <dbReference type="ARBA" id="ARBA00001911"/>
    </source>
</evidence>
<dbReference type="EC" id="5.5.1.4" evidence="7"/>
<comment type="pathway">
    <text evidence="4">Polyol metabolism; myo-inositol biosynthesis; myo-inositol from D-glucose 6-phosphate: step 1/2.</text>
</comment>
<evidence type="ECO:0000256" key="5">
    <source>
        <dbReference type="ARBA" id="ARBA00010813"/>
    </source>
</evidence>
<evidence type="ECO:0000256" key="11">
    <source>
        <dbReference type="ARBA" id="ARBA00023027"/>
    </source>
</evidence>
<evidence type="ECO:0000256" key="1">
    <source>
        <dbReference type="ARBA" id="ARBA00000113"/>
    </source>
</evidence>
<comment type="subunit">
    <text evidence="6">Homotetramer.</text>
</comment>
<dbReference type="UniPathway" id="UPA00823">
    <property type="reaction ID" value="UER00787"/>
</dbReference>
<organism evidence="20">
    <name type="scientific">Medioppia subpectinata</name>
    <dbReference type="NCBI Taxonomy" id="1979941"/>
    <lineage>
        <taxon>Eukaryota</taxon>
        <taxon>Metazoa</taxon>
        <taxon>Ecdysozoa</taxon>
        <taxon>Arthropoda</taxon>
        <taxon>Chelicerata</taxon>
        <taxon>Arachnida</taxon>
        <taxon>Acari</taxon>
        <taxon>Acariformes</taxon>
        <taxon>Sarcoptiformes</taxon>
        <taxon>Oribatida</taxon>
        <taxon>Brachypylina</taxon>
        <taxon>Oppioidea</taxon>
        <taxon>Oppiidae</taxon>
        <taxon>Medioppia</taxon>
    </lineage>
</organism>
<comment type="cofactor">
    <cofactor evidence="2">
        <name>NAD(+)</name>
        <dbReference type="ChEBI" id="CHEBI:57540"/>
    </cofactor>
</comment>
<evidence type="ECO:0000256" key="16">
    <source>
        <dbReference type="ARBA" id="ARBA00025559"/>
    </source>
</evidence>
<dbReference type="FunFam" id="3.40.50.720:FF:000334">
    <property type="entry name" value="Inositol-3-phosphate synthase"/>
    <property type="match status" value="1"/>
</dbReference>